<accession>A0A1H2WVG8</accession>
<evidence type="ECO:0000256" key="5">
    <source>
        <dbReference type="ARBA" id="ARBA00037974"/>
    </source>
</evidence>
<proteinExistence type="inferred from homology"/>
<dbReference type="InterPro" id="IPR015424">
    <property type="entry name" value="PyrdxlP-dep_Trfase"/>
</dbReference>
<name>A0A1H2WVG8_9GAMM</name>
<protein>
    <recommendedName>
        <fullName evidence="2">cysteine-S-conjugate beta-lyase</fullName>
        <ecNumber evidence="2">4.4.1.13</ecNumber>
    </recommendedName>
</protein>
<dbReference type="Gene3D" id="3.40.640.10">
    <property type="entry name" value="Type I PLP-dependent aspartate aminotransferase-like (Major domain)"/>
    <property type="match status" value="1"/>
</dbReference>
<dbReference type="AlphaFoldDB" id="A0A1H2WVG8"/>
<dbReference type="PANTHER" id="PTHR43525:SF1">
    <property type="entry name" value="PROTEIN MALY"/>
    <property type="match status" value="1"/>
</dbReference>
<sequence length="393" mass="43169">MTVNFDQIVGREQTGAVKFDARGAVFGSHEVIPLWVADMDFPAPEAVTRALVERAQHPVYGYTLFRDSLYESIISWFRERHGWTIERDWLMLVPGVVPSLHAAALAFAAEGEGIIIQPPVYPPFYSAIRKTGRRVVENPLRLRDGVYEMDLEHLERCADDGARLLFLCSPHNPVGRVWRRDELEAVLAIARRYNLVVLADEIHADLVYPDREPHTVMASLATAQDPLITAVAPSKSFNVPGMGLSVLVAPDPAHRAALAAPFEQLHVLSCNPFSAAALEAGYRHGGAWLDQLLVYLAGNRDFVCDYLAEHIPQLTVTPAQGTYLLWIDCRALGMTDGELKRFFVSQAGVGLSPGASFGEGGSGFMRLNLGTSRAVLEQALTQIRKAIAELGTS</sequence>
<keyword evidence="8" id="KW-1185">Reference proteome</keyword>
<gene>
    <name evidence="7" type="ORF">SAMN04487960_104291</name>
</gene>
<dbReference type="Gene3D" id="3.90.1150.10">
    <property type="entry name" value="Aspartate Aminotransferase, domain 1"/>
    <property type="match status" value="1"/>
</dbReference>
<dbReference type="InterPro" id="IPR027619">
    <property type="entry name" value="C-S_lyase_PatB-like"/>
</dbReference>
<dbReference type="GO" id="GO:0030170">
    <property type="term" value="F:pyridoxal phosphate binding"/>
    <property type="evidence" value="ECO:0007669"/>
    <property type="project" value="InterPro"/>
</dbReference>
<evidence type="ECO:0000256" key="2">
    <source>
        <dbReference type="ARBA" id="ARBA00012224"/>
    </source>
</evidence>
<comment type="cofactor">
    <cofactor evidence="1">
        <name>pyridoxal 5'-phosphate</name>
        <dbReference type="ChEBI" id="CHEBI:597326"/>
    </cofactor>
</comment>
<dbReference type="GO" id="GO:0047804">
    <property type="term" value="F:cysteine-S-conjugate beta-lyase activity"/>
    <property type="evidence" value="ECO:0007669"/>
    <property type="project" value="UniProtKB-EC"/>
</dbReference>
<dbReference type="STRING" id="488533.SAMN04487960_104291"/>
<dbReference type="OrthoDB" id="3224382at2"/>
<dbReference type="InterPro" id="IPR015422">
    <property type="entry name" value="PyrdxlP-dep_Trfase_small"/>
</dbReference>
<evidence type="ECO:0000256" key="3">
    <source>
        <dbReference type="ARBA" id="ARBA00022898"/>
    </source>
</evidence>
<evidence type="ECO:0000256" key="1">
    <source>
        <dbReference type="ARBA" id="ARBA00001933"/>
    </source>
</evidence>
<dbReference type="CDD" id="cd00609">
    <property type="entry name" value="AAT_like"/>
    <property type="match status" value="1"/>
</dbReference>
<organism evidence="7 8">
    <name type="scientific">Marinobacter mobilis</name>
    <dbReference type="NCBI Taxonomy" id="488533"/>
    <lineage>
        <taxon>Bacteria</taxon>
        <taxon>Pseudomonadati</taxon>
        <taxon>Pseudomonadota</taxon>
        <taxon>Gammaproteobacteria</taxon>
        <taxon>Pseudomonadales</taxon>
        <taxon>Marinobacteraceae</taxon>
        <taxon>Marinobacter</taxon>
    </lineage>
</organism>
<comment type="similarity">
    <text evidence="5">Belongs to the class-II pyridoxal-phosphate-dependent aminotransferase family. MalY/PatB cystathionine beta-lyase subfamily.</text>
</comment>
<dbReference type="InterPro" id="IPR004839">
    <property type="entry name" value="Aminotransferase_I/II_large"/>
</dbReference>
<dbReference type="EC" id="4.4.1.13" evidence="2"/>
<dbReference type="Pfam" id="PF00155">
    <property type="entry name" value="Aminotran_1_2"/>
    <property type="match status" value="1"/>
</dbReference>
<dbReference type="EMBL" id="FNNE01000004">
    <property type="protein sequence ID" value="SDW84506.1"/>
    <property type="molecule type" value="Genomic_DNA"/>
</dbReference>
<dbReference type="Proteomes" id="UP000199675">
    <property type="component" value="Unassembled WGS sequence"/>
</dbReference>
<dbReference type="PANTHER" id="PTHR43525">
    <property type="entry name" value="PROTEIN MALY"/>
    <property type="match status" value="1"/>
</dbReference>
<feature type="domain" description="Aminotransferase class I/classII large" evidence="6">
    <location>
        <begin position="31"/>
        <end position="383"/>
    </location>
</feature>
<dbReference type="SUPFAM" id="SSF53383">
    <property type="entry name" value="PLP-dependent transferases"/>
    <property type="match status" value="1"/>
</dbReference>
<reference evidence="7 8" key="1">
    <citation type="submission" date="2016-10" db="EMBL/GenBank/DDBJ databases">
        <authorList>
            <person name="de Groot N.N."/>
        </authorList>
    </citation>
    <scope>NUCLEOTIDE SEQUENCE [LARGE SCALE GENOMIC DNA]</scope>
    <source>
        <strain evidence="7 8">CGMCC 1.7059</strain>
    </source>
</reference>
<evidence type="ECO:0000256" key="4">
    <source>
        <dbReference type="ARBA" id="ARBA00023239"/>
    </source>
</evidence>
<evidence type="ECO:0000313" key="8">
    <source>
        <dbReference type="Proteomes" id="UP000199675"/>
    </source>
</evidence>
<dbReference type="NCBIfam" id="TIGR04350">
    <property type="entry name" value="C_S_lyase_PatB"/>
    <property type="match status" value="1"/>
</dbReference>
<keyword evidence="4 7" id="KW-0456">Lyase</keyword>
<evidence type="ECO:0000313" key="7">
    <source>
        <dbReference type="EMBL" id="SDW84506.1"/>
    </source>
</evidence>
<keyword evidence="3" id="KW-0663">Pyridoxal phosphate</keyword>
<dbReference type="InterPro" id="IPR051798">
    <property type="entry name" value="Class-II_PLP-Dep_Aminotrans"/>
</dbReference>
<dbReference type="InterPro" id="IPR015421">
    <property type="entry name" value="PyrdxlP-dep_Trfase_major"/>
</dbReference>
<evidence type="ECO:0000259" key="6">
    <source>
        <dbReference type="Pfam" id="PF00155"/>
    </source>
</evidence>